<dbReference type="SMART" id="SM00267">
    <property type="entry name" value="GGDEF"/>
    <property type="match status" value="1"/>
</dbReference>
<gene>
    <name evidence="3" type="ORF">M8H41_22670</name>
</gene>
<dbReference type="InterPro" id="IPR019494">
    <property type="entry name" value="FIST_C"/>
</dbReference>
<feature type="coiled-coil region" evidence="1">
    <location>
        <begin position="464"/>
        <end position="512"/>
    </location>
</feature>
<evidence type="ECO:0000259" key="2">
    <source>
        <dbReference type="PROSITE" id="PS50887"/>
    </source>
</evidence>
<dbReference type="InterPro" id="IPR000160">
    <property type="entry name" value="GGDEF_dom"/>
</dbReference>
<dbReference type="InterPro" id="IPR043128">
    <property type="entry name" value="Rev_trsase/Diguanyl_cyclase"/>
</dbReference>
<dbReference type="NCBIfam" id="TIGR00254">
    <property type="entry name" value="GGDEF"/>
    <property type="match status" value="1"/>
</dbReference>
<name>A0ABT8R022_9FIRM</name>
<dbReference type="Pfam" id="PF08495">
    <property type="entry name" value="FIST"/>
    <property type="match status" value="1"/>
</dbReference>
<evidence type="ECO:0000313" key="4">
    <source>
        <dbReference type="Proteomes" id="UP001176021"/>
    </source>
</evidence>
<protein>
    <submittedName>
        <fullName evidence="3">Diguanylate cyclase</fullName>
        <ecNumber evidence="3">2.7.7.65</ecNumber>
    </submittedName>
</protein>
<accession>A0ABT8R022</accession>
<dbReference type="PANTHER" id="PTHR40252">
    <property type="entry name" value="BLR0328 PROTEIN"/>
    <property type="match status" value="1"/>
</dbReference>
<dbReference type="SUPFAM" id="SSF55073">
    <property type="entry name" value="Nucleotide cyclase"/>
    <property type="match status" value="1"/>
</dbReference>
<dbReference type="SMART" id="SM00897">
    <property type="entry name" value="FIST"/>
    <property type="match status" value="1"/>
</dbReference>
<reference evidence="3" key="1">
    <citation type="submission" date="2022-05" db="EMBL/GenBank/DDBJ databases">
        <title>Expanded diversity of anoxic marine methylotrophy in a Black Sea sulfate reducing microorganism.</title>
        <authorList>
            <person name="Fischer P.Q."/>
            <person name="Stams A.J.M."/>
            <person name="Villanueva L."/>
            <person name="Sousa D.Z."/>
        </authorList>
    </citation>
    <scope>NUCLEOTIDE SEQUENCE</scope>
    <source>
        <strain evidence="3">P130</strain>
    </source>
</reference>
<dbReference type="InterPro" id="IPR013702">
    <property type="entry name" value="FIST_domain_N"/>
</dbReference>
<evidence type="ECO:0000256" key="1">
    <source>
        <dbReference type="SAM" id="Coils"/>
    </source>
</evidence>
<dbReference type="SMART" id="SM01204">
    <property type="entry name" value="FIST_C"/>
    <property type="match status" value="1"/>
</dbReference>
<dbReference type="InterPro" id="IPR029787">
    <property type="entry name" value="Nucleotide_cyclase"/>
</dbReference>
<keyword evidence="4" id="KW-1185">Reference proteome</keyword>
<dbReference type="PANTHER" id="PTHR40252:SF2">
    <property type="entry name" value="BLR0328 PROTEIN"/>
    <property type="match status" value="1"/>
</dbReference>
<keyword evidence="1" id="KW-0175">Coiled coil</keyword>
<dbReference type="Gene3D" id="3.30.70.270">
    <property type="match status" value="1"/>
</dbReference>
<evidence type="ECO:0000313" key="3">
    <source>
        <dbReference type="EMBL" id="MDO0825618.1"/>
    </source>
</evidence>
<dbReference type="EMBL" id="JAMJEV010000029">
    <property type="protein sequence ID" value="MDO0825618.1"/>
    <property type="molecule type" value="Genomic_DNA"/>
</dbReference>
<keyword evidence="3" id="KW-0548">Nucleotidyltransferase</keyword>
<organism evidence="3 4">
    <name type="scientific">Desulfosporosinus nitroreducens</name>
    <dbReference type="NCBI Taxonomy" id="2018668"/>
    <lineage>
        <taxon>Bacteria</taxon>
        <taxon>Bacillati</taxon>
        <taxon>Bacillota</taxon>
        <taxon>Clostridia</taxon>
        <taxon>Eubacteriales</taxon>
        <taxon>Desulfitobacteriaceae</taxon>
        <taxon>Desulfosporosinus</taxon>
    </lineage>
</organism>
<dbReference type="EC" id="2.7.7.65" evidence="3"/>
<dbReference type="Pfam" id="PF10442">
    <property type="entry name" value="FIST_C"/>
    <property type="match status" value="1"/>
</dbReference>
<dbReference type="CDD" id="cd01949">
    <property type="entry name" value="GGDEF"/>
    <property type="match status" value="1"/>
</dbReference>
<feature type="domain" description="GGDEF" evidence="2">
    <location>
        <begin position="551"/>
        <end position="675"/>
    </location>
</feature>
<proteinExistence type="predicted"/>
<keyword evidence="3" id="KW-0808">Transferase</keyword>
<dbReference type="Proteomes" id="UP001176021">
    <property type="component" value="Unassembled WGS sequence"/>
</dbReference>
<dbReference type="PROSITE" id="PS50887">
    <property type="entry name" value="GGDEF"/>
    <property type="match status" value="1"/>
</dbReference>
<dbReference type="RefSeq" id="WP_252473264.1">
    <property type="nucleotide sequence ID" value="NZ_JAMHFY010000035.1"/>
</dbReference>
<sequence length="675" mass="76133">MAGKIKEIIDRIIQERSKGNPAIAEMTKAKFILKGVNPNKFSKCSEDDPVIIEKLITIARQLNAREIEGSRSNMKSVFSAKSSEEEAVLDIKKQLEGIGVKLLIYFASSNFDQDRLSNSMQKAFKDCIVFGCSTAGEIVNRHFLKNSVVAMAFNSKIFSDAKVEVIEQMSENLSVEAAFKSFEQYYQESSYKMEASRYVGLVLIDGISMKEENVMDQIGNRTNVYFIGGSAGDDLKYSKTFVYANGKAYTDSAVLVLLKMNVDAEFGIIKTQSFKALDHVLIANKVNEATREVIEFNNRPAISAYASAVHASSVEEAQNYFMSNPVGLVIGENNILVRTPLLRNGTSIQFACKILEGMEVKLLESTNIIEDTKNALEKKMNEFGKIEGIINFHCIMRTLELEKKNLVKEYGELFSGVPTIGFSTYGEEYIGHINQTSTILVFKTGSKPSNYHEVFTPIETHKNLTHMKRDNERLINENSYLQKEIFGLNQQLEETTAALKQFNIILEEEINERTKREQEITYLSYHDKLTGLYNRRFFEEEIKRLDNNRNLPISIINGDVNGLKLLNDTFGHDKGDELLQKAAAAIQSACRADDIVARWGGDEFVVLLPKTDMDEVGKIVTRIKNQSSNEHVNGISVSIAFGWATKIRPNENILKVLKSAEDYMYKYKILENEGI</sequence>
<dbReference type="Pfam" id="PF00990">
    <property type="entry name" value="GGDEF"/>
    <property type="match status" value="1"/>
</dbReference>
<comment type="caution">
    <text evidence="3">The sequence shown here is derived from an EMBL/GenBank/DDBJ whole genome shotgun (WGS) entry which is preliminary data.</text>
</comment>
<dbReference type="GO" id="GO:0052621">
    <property type="term" value="F:diguanylate cyclase activity"/>
    <property type="evidence" value="ECO:0007669"/>
    <property type="project" value="UniProtKB-EC"/>
</dbReference>